<organism evidence="1 2">
    <name type="scientific">Nocardia albiluteola</name>
    <dbReference type="NCBI Taxonomy" id="2842303"/>
    <lineage>
        <taxon>Bacteria</taxon>
        <taxon>Bacillati</taxon>
        <taxon>Actinomycetota</taxon>
        <taxon>Actinomycetes</taxon>
        <taxon>Mycobacteriales</taxon>
        <taxon>Nocardiaceae</taxon>
        <taxon>Nocardia</taxon>
    </lineage>
</organism>
<reference evidence="1 2" key="1">
    <citation type="submission" date="2021-06" db="EMBL/GenBank/DDBJ databases">
        <title>Actinomycetes sequencing.</title>
        <authorList>
            <person name="Shan Q."/>
        </authorList>
    </citation>
    <scope>NUCLEOTIDE SEQUENCE [LARGE SCALE GENOMIC DNA]</scope>
    <source>
        <strain evidence="1 2">NEAU-G5</strain>
    </source>
</reference>
<evidence type="ECO:0000313" key="2">
    <source>
        <dbReference type="Proteomes" id="UP000733379"/>
    </source>
</evidence>
<gene>
    <name evidence="1" type="ORF">KO481_30400</name>
</gene>
<dbReference type="Proteomes" id="UP000733379">
    <property type="component" value="Unassembled WGS sequence"/>
</dbReference>
<comment type="caution">
    <text evidence="1">The sequence shown here is derived from an EMBL/GenBank/DDBJ whole genome shotgun (WGS) entry which is preliminary data.</text>
</comment>
<sequence>MLGLVALVWIPFRSNGAASSLANYLSYFTIESNILGVVVLRCSGCTAW</sequence>
<keyword evidence="2" id="KW-1185">Reference proteome</keyword>
<proteinExistence type="predicted"/>
<evidence type="ECO:0000313" key="1">
    <source>
        <dbReference type="EMBL" id="MBU3065822.1"/>
    </source>
</evidence>
<protein>
    <submittedName>
        <fullName evidence="1">Uncharacterized protein</fullName>
    </submittedName>
</protein>
<name>A0ABS6B678_9NOCA</name>
<accession>A0ABS6B678</accession>
<dbReference type="EMBL" id="JAHKNI010000012">
    <property type="protein sequence ID" value="MBU3065822.1"/>
    <property type="molecule type" value="Genomic_DNA"/>
</dbReference>